<dbReference type="Proteomes" id="UP000078397">
    <property type="component" value="Unassembled WGS sequence"/>
</dbReference>
<dbReference type="InterPro" id="IPR029052">
    <property type="entry name" value="Metallo-depent_PP-like"/>
</dbReference>
<reference evidence="2 3" key="1">
    <citation type="journal article" date="2016" name="PLoS Pathog.">
        <title>Biosynthesis of antibiotic leucinostatins in bio-control fungus Purpureocillium lilacinum and their inhibition on phytophthora revealed by genome mining.</title>
        <authorList>
            <person name="Wang G."/>
            <person name="Liu Z."/>
            <person name="Lin R."/>
            <person name="Li E."/>
            <person name="Mao Z."/>
            <person name="Ling J."/>
            <person name="Yang Y."/>
            <person name="Yin W.B."/>
            <person name="Xie B."/>
        </authorList>
    </citation>
    <scope>NUCLEOTIDE SEQUENCE [LARGE SCALE GENOMIC DNA]</scope>
    <source>
        <strain evidence="2">170</strain>
    </source>
</reference>
<evidence type="ECO:0000313" key="3">
    <source>
        <dbReference type="Proteomes" id="UP000078397"/>
    </source>
</evidence>
<dbReference type="OrthoDB" id="550558at2759"/>
<dbReference type="GeneID" id="28851728"/>
<evidence type="ECO:0000313" key="2">
    <source>
        <dbReference type="EMBL" id="OAQ63279.1"/>
    </source>
</evidence>
<dbReference type="AlphaFoldDB" id="A0A179FDT7"/>
<organism evidence="2 3">
    <name type="scientific">Pochonia chlamydosporia 170</name>
    <dbReference type="NCBI Taxonomy" id="1380566"/>
    <lineage>
        <taxon>Eukaryota</taxon>
        <taxon>Fungi</taxon>
        <taxon>Dikarya</taxon>
        <taxon>Ascomycota</taxon>
        <taxon>Pezizomycotina</taxon>
        <taxon>Sordariomycetes</taxon>
        <taxon>Hypocreomycetidae</taxon>
        <taxon>Hypocreales</taxon>
        <taxon>Clavicipitaceae</taxon>
        <taxon>Pochonia</taxon>
    </lineage>
</organism>
<keyword evidence="3" id="KW-1185">Reference proteome</keyword>
<dbReference type="EMBL" id="LSBJ02000006">
    <property type="protein sequence ID" value="OAQ63279.1"/>
    <property type="molecule type" value="Genomic_DNA"/>
</dbReference>
<proteinExistence type="predicted"/>
<dbReference type="SUPFAM" id="SSF56300">
    <property type="entry name" value="Metallo-dependent phosphatases"/>
    <property type="match status" value="1"/>
</dbReference>
<gene>
    <name evidence="2" type="ORF">VFPPC_09148</name>
</gene>
<dbReference type="Pfam" id="PF00149">
    <property type="entry name" value="Metallophos"/>
    <property type="match status" value="1"/>
</dbReference>
<name>A0A179FDT7_METCM</name>
<dbReference type="PANTHER" id="PTHR37844:SF2">
    <property type="entry name" value="SER_THR PROTEIN PHOSPHATASE SUPERFAMILY (AFU_ORTHOLOGUE AFUA_1G14840)"/>
    <property type="match status" value="1"/>
</dbReference>
<dbReference type="RefSeq" id="XP_018140859.1">
    <property type="nucleotide sequence ID" value="XM_018287734.1"/>
</dbReference>
<dbReference type="KEGG" id="pchm:VFPPC_09148"/>
<feature type="domain" description="Calcineurin-like phosphoesterase" evidence="1">
    <location>
        <begin position="8"/>
        <end position="230"/>
    </location>
</feature>
<accession>A0A179FDT7</accession>
<comment type="caution">
    <text evidence="2">The sequence shown here is derived from an EMBL/GenBank/DDBJ whole genome shotgun (WGS) entry which is preliminary data.</text>
</comment>
<evidence type="ECO:0000259" key="1">
    <source>
        <dbReference type="Pfam" id="PF00149"/>
    </source>
</evidence>
<dbReference type="PANTHER" id="PTHR37844">
    <property type="entry name" value="SER/THR PROTEIN PHOSPHATASE SUPERFAMILY (AFU_ORTHOLOGUE AFUA_1G14840)"/>
    <property type="match status" value="1"/>
</dbReference>
<protein>
    <submittedName>
        <fullName evidence="2">Ser thr protein phosphatase protein</fullName>
    </submittedName>
</protein>
<dbReference type="InterPro" id="IPR004843">
    <property type="entry name" value="Calcineurin-like_PHP"/>
</dbReference>
<sequence length="278" mass="31318">MAPTAFQIVSDLHLETHGSYNYPLKQTAPNLALLGDIGHVADTGLFSFLEKQLHRYWNVFFVLGNHEPSHGSWPAAKQAVRDFADRMQRLRSQSTIGRFIFLDQTRHDMDNGLTILGCTLFSKVSKEQAAAVSSRFVDFKHIQNWTVDAHVDAHVSDLKWLNRQVLEISALQPHRQIVIFTHYSPTLDERAVEEKHADSPVTSGFATDLSGEDCWKSRSVTMWAFGHTHYSCDFTDDLGKRAVANQKGYAYDVEEEFDMTKTFVVGTAITPGVTNSLV</sequence>
<dbReference type="GO" id="GO:0016787">
    <property type="term" value="F:hydrolase activity"/>
    <property type="evidence" value="ECO:0007669"/>
    <property type="project" value="InterPro"/>
</dbReference>